<dbReference type="Gene3D" id="2.40.10.120">
    <property type="match status" value="1"/>
</dbReference>
<dbReference type="PANTHER" id="PTHR31891">
    <property type="entry name" value="FORMAMIDASE C869.04-RELATED"/>
    <property type="match status" value="1"/>
</dbReference>
<sequence>MIRIPRDYIIYSFSRRYTARYRARPGDRIVFETLDALGGQIIDEGVSLESIDWSRVNPATGPLYVEGAEPGDTLVVEIESIEVSDRGVILVVPGFGALYDKSFRSRAKIVEIRNGVLLFNGVEIGVRPMVGVIGVAPEDGDIPTGTSGYHGGNMDVKLLSAGARVYLPVFVEGALLAIGDLHAVQADGELCVAAAEVSGEVQVKLDLIKGRRPRYPVIETPDRYAVITFGVDLDEAVYRASEEAVSILSRALNTGFEEAYMLSSLIVDIRVNQVVDPVKGVRAEIPKKFIRIDHLLYP</sequence>
<proteinExistence type="predicted"/>
<dbReference type="EMBL" id="DTAI01000182">
    <property type="protein sequence ID" value="HGN37114.1"/>
    <property type="molecule type" value="Genomic_DNA"/>
</dbReference>
<dbReference type="Gene3D" id="3.10.28.20">
    <property type="entry name" value="Acetamidase/Formamidase-like domains"/>
    <property type="match status" value="1"/>
</dbReference>
<dbReference type="EMBL" id="DTBZ01000092">
    <property type="protein sequence ID" value="HGQ18287.1"/>
    <property type="molecule type" value="Genomic_DNA"/>
</dbReference>
<dbReference type="InterPro" id="IPR004304">
    <property type="entry name" value="FmdA_AmdA"/>
</dbReference>
<name>A0A7J3I8L6_9CREN</name>
<evidence type="ECO:0000313" key="1">
    <source>
        <dbReference type="EMBL" id="HGN37114.1"/>
    </source>
</evidence>
<organism evidence="1">
    <name type="scientific">Ignisphaera aggregans</name>
    <dbReference type="NCBI Taxonomy" id="334771"/>
    <lineage>
        <taxon>Archaea</taxon>
        <taxon>Thermoproteota</taxon>
        <taxon>Thermoprotei</taxon>
        <taxon>Desulfurococcales</taxon>
        <taxon>Desulfurococcaceae</taxon>
        <taxon>Ignisphaera</taxon>
    </lineage>
</organism>
<dbReference type="SUPFAM" id="SSF141130">
    <property type="entry name" value="Acetamidase/Formamidase-like"/>
    <property type="match status" value="1"/>
</dbReference>
<dbReference type="Pfam" id="PF03069">
    <property type="entry name" value="FmdA_AmdA"/>
    <property type="match status" value="2"/>
</dbReference>
<dbReference type="AlphaFoldDB" id="A0A7J3I8L6"/>
<protein>
    <submittedName>
        <fullName evidence="1">Formamidase</fullName>
    </submittedName>
</protein>
<evidence type="ECO:0000313" key="2">
    <source>
        <dbReference type="EMBL" id="HGQ18287.1"/>
    </source>
</evidence>
<gene>
    <name evidence="1" type="ORF">ENT87_06170</name>
    <name evidence="2" type="ORF">ENU30_04865</name>
</gene>
<dbReference type="Gene3D" id="2.60.120.580">
    <property type="entry name" value="Acetamidase/Formamidase-like domains"/>
    <property type="match status" value="1"/>
</dbReference>
<accession>A0A7J3I8L6</accession>
<reference evidence="1" key="1">
    <citation type="journal article" date="2020" name="mSystems">
        <title>Genome- and Community-Level Interaction Insights into Carbon Utilization and Element Cycling Functions of Hydrothermarchaeota in Hydrothermal Sediment.</title>
        <authorList>
            <person name="Zhou Z."/>
            <person name="Liu Y."/>
            <person name="Xu W."/>
            <person name="Pan J."/>
            <person name="Luo Z.H."/>
            <person name="Li M."/>
        </authorList>
    </citation>
    <scope>NUCLEOTIDE SEQUENCE [LARGE SCALE GENOMIC DNA]</scope>
    <source>
        <strain evidence="1">SpSt-618</strain>
        <strain evidence="2">SpSt-657</strain>
    </source>
</reference>
<dbReference type="GO" id="GO:0016811">
    <property type="term" value="F:hydrolase activity, acting on carbon-nitrogen (but not peptide) bonds, in linear amides"/>
    <property type="evidence" value="ECO:0007669"/>
    <property type="project" value="InterPro"/>
</dbReference>
<comment type="caution">
    <text evidence="1">The sequence shown here is derived from an EMBL/GenBank/DDBJ whole genome shotgun (WGS) entry which is preliminary data.</text>
</comment>
<dbReference type="PANTHER" id="PTHR31891:SF1">
    <property type="entry name" value="FORMAMIDASE C869.04-RELATED"/>
    <property type="match status" value="1"/>
</dbReference>